<dbReference type="Proteomes" id="UP001295463">
    <property type="component" value="Chromosome"/>
</dbReference>
<dbReference type="SMART" id="SM00028">
    <property type="entry name" value="TPR"/>
    <property type="match status" value="6"/>
</dbReference>
<dbReference type="SUPFAM" id="SSF48452">
    <property type="entry name" value="TPR-like"/>
    <property type="match status" value="1"/>
</dbReference>
<protein>
    <submittedName>
        <fullName evidence="4">TPR repeat-containing protein</fullName>
    </submittedName>
</protein>
<proteinExistence type="predicted"/>
<organism evidence="4 5">
    <name type="scientific">Trichlorobacter ammonificans</name>
    <dbReference type="NCBI Taxonomy" id="2916410"/>
    <lineage>
        <taxon>Bacteria</taxon>
        <taxon>Pseudomonadati</taxon>
        <taxon>Thermodesulfobacteriota</taxon>
        <taxon>Desulfuromonadia</taxon>
        <taxon>Geobacterales</taxon>
        <taxon>Geobacteraceae</taxon>
        <taxon>Trichlorobacter</taxon>
    </lineage>
</organism>
<accession>A0ABM9DCK0</accession>
<evidence type="ECO:0000256" key="3">
    <source>
        <dbReference type="PROSITE-ProRule" id="PRU00339"/>
    </source>
</evidence>
<dbReference type="Gene3D" id="1.25.40.10">
    <property type="entry name" value="Tetratricopeptide repeat domain"/>
    <property type="match status" value="2"/>
</dbReference>
<keyword evidence="5" id="KW-1185">Reference proteome</keyword>
<keyword evidence="2 3" id="KW-0802">TPR repeat</keyword>
<dbReference type="InterPro" id="IPR019734">
    <property type="entry name" value="TPR_rpt"/>
</dbReference>
<sequence length="393" mass="43428">MESQSLVDKMFSALSSQQNIRESVATSAVSSGLSLMEKKKYKEAAAAFRQATALKPDYVDAYNMMAQAYQKLGQNKDATRAYVISLKLDNTQSEVHVNLANLYIDQKQYTEAQASLKAATRADPTNALPHYTLGLLLQQLEKPAEAEAEFRQAVRLAPTDGNAYYGLATALSSQERYSEAVPLLQKAMQLKKNFAPAMVELGRIYAKQGEEAKAQEVITSLKALDTDQGDVFAADLEELLRKPRLLAVIGEQSTLKYKTSTMPLLAIDPSVYIKPGASKEFSMTFQFSTDMDTKSVTNITNWKIGRSSGGTGGLYDNGLYRSSDRAAFIMPSRVTYNPVDRQATVYFPITQNEDLSGTIDFSRLTFKFKGVDQTGKSMDTTADEFNGWANKPF</sequence>
<gene>
    <name evidence="4" type="ORF">GEAMG1_2772</name>
</gene>
<dbReference type="PROSITE" id="PS50005">
    <property type="entry name" value="TPR"/>
    <property type="match status" value="4"/>
</dbReference>
<feature type="repeat" description="TPR" evidence="3">
    <location>
        <begin position="25"/>
        <end position="58"/>
    </location>
</feature>
<dbReference type="EMBL" id="OW150024">
    <property type="protein sequence ID" value="CAH2032608.1"/>
    <property type="molecule type" value="Genomic_DNA"/>
</dbReference>
<evidence type="ECO:0000256" key="1">
    <source>
        <dbReference type="ARBA" id="ARBA00022737"/>
    </source>
</evidence>
<dbReference type="InterPro" id="IPR051012">
    <property type="entry name" value="CellSynth/LPSAsmb/PSIAsmb"/>
</dbReference>
<feature type="repeat" description="TPR" evidence="3">
    <location>
        <begin position="127"/>
        <end position="160"/>
    </location>
</feature>
<dbReference type="PANTHER" id="PTHR45586">
    <property type="entry name" value="TPR REPEAT-CONTAINING PROTEIN PA4667"/>
    <property type="match status" value="1"/>
</dbReference>
<dbReference type="PANTHER" id="PTHR45586:SF1">
    <property type="entry name" value="LIPOPOLYSACCHARIDE ASSEMBLY PROTEIN B"/>
    <property type="match status" value="1"/>
</dbReference>
<feature type="repeat" description="TPR" evidence="3">
    <location>
        <begin position="93"/>
        <end position="126"/>
    </location>
</feature>
<dbReference type="InterPro" id="IPR011990">
    <property type="entry name" value="TPR-like_helical_dom_sf"/>
</dbReference>
<dbReference type="Pfam" id="PF14559">
    <property type="entry name" value="TPR_19"/>
    <property type="match status" value="1"/>
</dbReference>
<feature type="repeat" description="TPR" evidence="3">
    <location>
        <begin position="161"/>
        <end position="194"/>
    </location>
</feature>
<evidence type="ECO:0000313" key="5">
    <source>
        <dbReference type="Proteomes" id="UP001295463"/>
    </source>
</evidence>
<evidence type="ECO:0000256" key="2">
    <source>
        <dbReference type="ARBA" id="ARBA00022803"/>
    </source>
</evidence>
<dbReference type="RefSeq" id="WP_305733349.1">
    <property type="nucleotide sequence ID" value="NZ_OW150024.1"/>
</dbReference>
<dbReference type="Pfam" id="PF13414">
    <property type="entry name" value="TPR_11"/>
    <property type="match status" value="2"/>
</dbReference>
<keyword evidence="1" id="KW-0677">Repeat</keyword>
<reference evidence="4 5" key="1">
    <citation type="submission" date="2022-03" db="EMBL/GenBank/DDBJ databases">
        <authorList>
            <person name="Koch H."/>
        </authorList>
    </citation>
    <scope>NUCLEOTIDE SEQUENCE [LARGE SCALE GENOMIC DNA]</scope>
    <source>
        <strain evidence="4 5">G1</strain>
    </source>
</reference>
<evidence type="ECO:0000313" key="4">
    <source>
        <dbReference type="EMBL" id="CAH2032608.1"/>
    </source>
</evidence>
<name>A0ABM9DCK0_9BACT</name>